<gene>
    <name evidence="1" type="ORF">Q4Q40_08900</name>
</gene>
<name>A0ABT8WMB8_9FLAO</name>
<evidence type="ECO:0000313" key="2">
    <source>
        <dbReference type="Proteomes" id="UP001176806"/>
    </source>
</evidence>
<dbReference type="InterPro" id="IPR015943">
    <property type="entry name" value="WD40/YVTN_repeat-like_dom_sf"/>
</dbReference>
<dbReference type="EMBL" id="JAUOEL010000003">
    <property type="protein sequence ID" value="MDO5974299.1"/>
    <property type="molecule type" value="Genomic_DNA"/>
</dbReference>
<keyword evidence="2" id="KW-1185">Reference proteome</keyword>
<proteinExistence type="predicted"/>
<dbReference type="Proteomes" id="UP001176806">
    <property type="component" value="Unassembled WGS sequence"/>
</dbReference>
<dbReference type="Gene3D" id="2.130.10.10">
    <property type="entry name" value="YVTN repeat-like/Quinoprotein amine dehydrogenase"/>
    <property type="match status" value="1"/>
</dbReference>
<reference evidence="1" key="1">
    <citation type="submission" date="2023-07" db="EMBL/GenBank/DDBJ databases">
        <title>Two novel species in the genus Flavivirga.</title>
        <authorList>
            <person name="Kwon K."/>
        </authorList>
    </citation>
    <scope>NUCLEOTIDE SEQUENCE</scope>
    <source>
        <strain evidence="1">KACC 14158</strain>
    </source>
</reference>
<protein>
    <submittedName>
        <fullName evidence="1">Ribonuclease HII</fullName>
    </submittedName>
</protein>
<dbReference type="SUPFAM" id="SSF69322">
    <property type="entry name" value="Tricorn protease domain 2"/>
    <property type="match status" value="1"/>
</dbReference>
<dbReference type="RefSeq" id="WP_303301442.1">
    <property type="nucleotide sequence ID" value="NZ_BAABDA010000050.1"/>
</dbReference>
<organism evidence="1 2">
    <name type="scientific">Flavivirga jejuensis</name>
    <dbReference type="NCBI Taxonomy" id="870487"/>
    <lineage>
        <taxon>Bacteria</taxon>
        <taxon>Pseudomonadati</taxon>
        <taxon>Bacteroidota</taxon>
        <taxon>Flavobacteriia</taxon>
        <taxon>Flavobacteriales</taxon>
        <taxon>Flavobacteriaceae</taxon>
        <taxon>Flavivirga</taxon>
    </lineage>
</organism>
<evidence type="ECO:0000313" key="1">
    <source>
        <dbReference type="EMBL" id="MDO5974299.1"/>
    </source>
</evidence>
<comment type="caution">
    <text evidence="1">The sequence shown here is derived from an EMBL/GenBank/DDBJ whole genome shotgun (WGS) entry which is preliminary data.</text>
</comment>
<sequence>MVFNCTNTKKNRSKLIDFTPKNASIIIKTPNLESLKNSINNNDFLQKISKTDSYKNLENTLGNLTYLKPTSDILICLSKDLKDSLQYSIITKFNSQLFKTDSLPNYIEETLLYKNKTIKKSTLNNNTFYSTIIDSIFFASSSKDHVNAIFNNTAIDPELEKIYNTTNTNKTLSVIVKPDNTFLESFFIEDSLSFKTFSNYIAADVSINQDNILFNGITKAIDSSESLINIFKNTIPQENQTYNITPSNSDGFMSFTFNNYKTFETNLAKFNKKDSIAKTTLFNDIIEVGIIYQGKNNAIVLNSIDVIATKDALLSEQNRIDSYRGVNIFSFGLPLLFSNTFTPLVSFNTANKYCILDNFFVFAGSTAMLQNIIANYQNKTTLNEKVYFQDIKNHLSDASSLMHVVNPASLKTILNKNIKENSSYKLDSYNVSALQFIYETNFAHVNGVIKKSKTRASLNSVSEELNIKLDTDILTDPQFVKNHITKQKEMVVQDINNNLYLISNKGKILWKKQIQGPILGTIEQIDIYKNGRLQLVFATPNRVYVIDRNGNNVAPFPIKFNDKITQPLSVFDYDKNKNYRLLITQGKNLLMYNVRAQIINGFTFKSANNTILHQPKHYRIGSKDYITFKTQSKLYILDRTGKTRITPKTSSSYSNQPIFLYNNNFTTTTLNGDLIAIDSKGNASIKSLSLLEKHYLETTSKTLVVLNENKLSIKNKTIELDYGDYSAPSLFYINDKIYVAITDMQAHKIYLYDSQAKLLPNFPVYGNSSIILDNIDKDRTLEFVTKGESNSIILYQIN</sequence>
<accession>A0ABT8WMB8</accession>